<keyword evidence="1" id="KW-0597">Phosphoprotein</keyword>
<dbReference type="InterPro" id="IPR016120">
    <property type="entry name" value="Sig_transdc_His_kin_SpoOB"/>
</dbReference>
<evidence type="ECO:0000313" key="5">
    <source>
        <dbReference type="EMBL" id="TGA99495.1"/>
    </source>
</evidence>
<name>A0A4Z0GS69_9BACL</name>
<keyword evidence="6" id="KW-1185">Reference proteome</keyword>
<evidence type="ECO:0000259" key="4">
    <source>
        <dbReference type="SMART" id="SM01317"/>
    </source>
</evidence>
<keyword evidence="3" id="KW-0418">Kinase</keyword>
<dbReference type="OrthoDB" id="2375606at2"/>
<dbReference type="InterPro" id="IPR037100">
    <property type="entry name" value="Spo0B_C_sf"/>
</dbReference>
<dbReference type="SMART" id="SM01317">
    <property type="entry name" value="SPOB_ab"/>
    <property type="match status" value="1"/>
</dbReference>
<dbReference type="Pfam" id="PF14682">
    <property type="entry name" value="SPOB_ab"/>
    <property type="match status" value="1"/>
</dbReference>
<dbReference type="RefSeq" id="WP_135347518.1">
    <property type="nucleotide sequence ID" value="NZ_SRJD01000003.1"/>
</dbReference>
<dbReference type="GO" id="GO:0000155">
    <property type="term" value="F:phosphorelay sensor kinase activity"/>
    <property type="evidence" value="ECO:0007669"/>
    <property type="project" value="InterPro"/>
</dbReference>
<evidence type="ECO:0000256" key="2">
    <source>
        <dbReference type="ARBA" id="ARBA00022679"/>
    </source>
</evidence>
<organism evidence="5 6">
    <name type="scientific">Sporolactobacillus shoreae</name>
    <dbReference type="NCBI Taxonomy" id="1465501"/>
    <lineage>
        <taxon>Bacteria</taxon>
        <taxon>Bacillati</taxon>
        <taxon>Bacillota</taxon>
        <taxon>Bacilli</taxon>
        <taxon>Bacillales</taxon>
        <taxon>Sporolactobacillaceae</taxon>
        <taxon>Sporolactobacillus</taxon>
    </lineage>
</organism>
<dbReference type="InterPro" id="IPR016122">
    <property type="entry name" value="SpoOB_C"/>
</dbReference>
<accession>A0A4Z0GS69</accession>
<dbReference type="EMBL" id="SRJD01000003">
    <property type="protein sequence ID" value="TGA99495.1"/>
    <property type="molecule type" value="Genomic_DNA"/>
</dbReference>
<comment type="caution">
    <text evidence="5">The sequence shown here is derived from an EMBL/GenBank/DDBJ whole genome shotgun (WGS) entry which is preliminary data.</text>
</comment>
<dbReference type="Proteomes" id="UP000298347">
    <property type="component" value="Unassembled WGS sequence"/>
</dbReference>
<gene>
    <name evidence="5" type="ORF">E4665_03990</name>
</gene>
<sequence length="185" mass="22022">MMIEEEKGIQYISSARHVLLNDIQLIKGYLFMNRPKKANEVMDRITEKLRNHARLSHLHIPECAFYLIVYEWAAHPFLLQLKVSSDERDLSRYDRYFTDFFRGFFSILEEQVSDRVENLVEIIFENTESSYNIEVIFSGVLKDAIKARIRMNALKLNQTVDWVEHYVINDSPNEKMRWNLCLSIK</sequence>
<dbReference type="AlphaFoldDB" id="A0A4Z0GS69"/>
<protein>
    <submittedName>
        <fullName evidence="5">Stage 0 sporulation initiation phosphotransferase B</fullName>
    </submittedName>
</protein>
<dbReference type="Gene3D" id="1.10.287.130">
    <property type="match status" value="1"/>
</dbReference>
<reference evidence="5 6" key="1">
    <citation type="journal article" date="2015" name="Int. J. Syst. Evol. Microbiol.">
        <title>Sporolactobacillus shoreae sp. nov. and Sporolactobacillus spathodeae sp. nov., two spore-forming lactic acid bacteria isolated from tree barks in Thailand.</title>
        <authorList>
            <person name="Thamacharoensuk T."/>
            <person name="Kitahara M."/>
            <person name="Ohkuma M."/>
            <person name="Thongchul N."/>
            <person name="Tanasupawat S."/>
        </authorList>
    </citation>
    <scope>NUCLEOTIDE SEQUENCE [LARGE SCALE GENOMIC DNA]</scope>
    <source>
        <strain evidence="5 6">BK92</strain>
    </source>
</reference>
<evidence type="ECO:0000313" key="6">
    <source>
        <dbReference type="Proteomes" id="UP000298347"/>
    </source>
</evidence>
<keyword evidence="2 5" id="KW-0808">Transferase</keyword>
<dbReference type="SUPFAM" id="SSF55890">
    <property type="entry name" value="Sporulation response regulatory protein Spo0B"/>
    <property type="match status" value="1"/>
</dbReference>
<evidence type="ECO:0000256" key="3">
    <source>
        <dbReference type="ARBA" id="ARBA00022777"/>
    </source>
</evidence>
<evidence type="ECO:0000256" key="1">
    <source>
        <dbReference type="ARBA" id="ARBA00022553"/>
    </source>
</evidence>
<dbReference type="Pfam" id="PF14689">
    <property type="entry name" value="SPOB_a"/>
    <property type="match status" value="1"/>
</dbReference>
<proteinExistence type="predicted"/>
<dbReference type="InterPro" id="IPR039506">
    <property type="entry name" value="SPOB_a"/>
</dbReference>
<feature type="domain" description="Sporulation initiation phosphotransferase B C-terminal" evidence="4">
    <location>
        <begin position="60"/>
        <end position="167"/>
    </location>
</feature>
<dbReference type="Gene3D" id="3.30.565.30">
    <property type="entry name" value="Sporulation initiation phosphotransferase B (SpoOB), C-terminal domain"/>
    <property type="match status" value="1"/>
</dbReference>